<dbReference type="Proteomes" id="UP001303046">
    <property type="component" value="Unassembled WGS sequence"/>
</dbReference>
<keyword evidence="1" id="KW-0732">Signal</keyword>
<feature type="chain" id="PRO_5045240467" description="Secreted protein" evidence="1">
    <location>
        <begin position="23"/>
        <end position="96"/>
    </location>
</feature>
<feature type="signal peptide" evidence="1">
    <location>
        <begin position="1"/>
        <end position="22"/>
    </location>
</feature>
<reference evidence="2 3" key="1">
    <citation type="submission" date="2023-08" db="EMBL/GenBank/DDBJ databases">
        <title>A Necator americanus chromosomal reference genome.</title>
        <authorList>
            <person name="Ilik V."/>
            <person name="Petrzelkova K.J."/>
            <person name="Pardy F."/>
            <person name="Fuh T."/>
            <person name="Niatou-Singa F.S."/>
            <person name="Gouil Q."/>
            <person name="Baker L."/>
            <person name="Ritchie M.E."/>
            <person name="Jex A.R."/>
            <person name="Gazzola D."/>
            <person name="Li H."/>
            <person name="Toshio Fujiwara R."/>
            <person name="Zhan B."/>
            <person name="Aroian R.V."/>
            <person name="Pafco B."/>
            <person name="Schwarz E.M."/>
        </authorList>
    </citation>
    <scope>NUCLEOTIDE SEQUENCE [LARGE SCALE GENOMIC DNA]</scope>
    <source>
        <strain evidence="2 3">Aroian</strain>
        <tissue evidence="2">Whole animal</tissue>
    </source>
</reference>
<protein>
    <recommendedName>
        <fullName evidence="4">Secreted protein</fullName>
    </recommendedName>
</protein>
<proteinExistence type="predicted"/>
<dbReference type="EMBL" id="JAVFWL010000005">
    <property type="protein sequence ID" value="KAK6754322.1"/>
    <property type="molecule type" value="Genomic_DNA"/>
</dbReference>
<organism evidence="2 3">
    <name type="scientific">Necator americanus</name>
    <name type="common">Human hookworm</name>
    <dbReference type="NCBI Taxonomy" id="51031"/>
    <lineage>
        <taxon>Eukaryota</taxon>
        <taxon>Metazoa</taxon>
        <taxon>Ecdysozoa</taxon>
        <taxon>Nematoda</taxon>
        <taxon>Chromadorea</taxon>
        <taxon>Rhabditida</taxon>
        <taxon>Rhabditina</taxon>
        <taxon>Rhabditomorpha</taxon>
        <taxon>Strongyloidea</taxon>
        <taxon>Ancylostomatidae</taxon>
        <taxon>Bunostominae</taxon>
        <taxon>Necator</taxon>
    </lineage>
</organism>
<keyword evidence="3" id="KW-1185">Reference proteome</keyword>
<name>A0ABR1DV80_NECAM</name>
<evidence type="ECO:0000256" key="1">
    <source>
        <dbReference type="SAM" id="SignalP"/>
    </source>
</evidence>
<evidence type="ECO:0000313" key="2">
    <source>
        <dbReference type="EMBL" id="KAK6754322.1"/>
    </source>
</evidence>
<sequence length="96" mass="10807">MTWTAALIWHFLSSRSIAPTRGLSIQSPGIKTGFPILTFTSVLALWVDKESGFGVRRMTTVASTPIMDTMMWTFPSMIRFRSRTQLSSATTTDEMR</sequence>
<gene>
    <name evidence="2" type="primary">Necator_chrV.g18159</name>
    <name evidence="2" type="ORF">RB195_013368</name>
</gene>
<accession>A0ABR1DV80</accession>
<evidence type="ECO:0008006" key="4">
    <source>
        <dbReference type="Google" id="ProtNLM"/>
    </source>
</evidence>
<comment type="caution">
    <text evidence="2">The sequence shown here is derived from an EMBL/GenBank/DDBJ whole genome shotgun (WGS) entry which is preliminary data.</text>
</comment>
<evidence type="ECO:0000313" key="3">
    <source>
        <dbReference type="Proteomes" id="UP001303046"/>
    </source>
</evidence>